<accession>A0ABP8JVU7</accession>
<dbReference type="InterPro" id="IPR014782">
    <property type="entry name" value="Peptidase_M1_dom"/>
</dbReference>
<dbReference type="Gene3D" id="1.10.390.10">
    <property type="entry name" value="Neutral Protease Domain 2"/>
    <property type="match status" value="1"/>
</dbReference>
<dbReference type="PRINTS" id="PR00756">
    <property type="entry name" value="ALADIPTASE"/>
</dbReference>
<keyword evidence="6" id="KW-0031">Aminopeptidase</keyword>
<keyword evidence="7" id="KW-0645">Protease</keyword>
<evidence type="ECO:0000256" key="10">
    <source>
        <dbReference type="ARBA" id="ARBA00022833"/>
    </source>
</evidence>
<evidence type="ECO:0000256" key="2">
    <source>
        <dbReference type="ARBA" id="ARBA00001947"/>
    </source>
</evidence>
<dbReference type="InterPro" id="IPR050344">
    <property type="entry name" value="Peptidase_M1_aminopeptidases"/>
</dbReference>
<dbReference type="EC" id="3.4.11.2" evidence="4"/>
<feature type="domain" description="Aminopeptidase N-like N-terminal" evidence="14">
    <location>
        <begin position="49"/>
        <end position="223"/>
    </location>
</feature>
<proteinExistence type="inferred from homology"/>
<keyword evidence="10" id="KW-0862">Zinc</keyword>
<dbReference type="Pfam" id="PF17900">
    <property type="entry name" value="Peptidase_M1_N"/>
    <property type="match status" value="1"/>
</dbReference>
<dbReference type="Gene3D" id="2.60.40.1840">
    <property type="match status" value="1"/>
</dbReference>
<evidence type="ECO:0000256" key="11">
    <source>
        <dbReference type="ARBA" id="ARBA00023049"/>
    </source>
</evidence>
<dbReference type="SUPFAM" id="SSF55486">
    <property type="entry name" value="Metalloproteases ('zincins'), catalytic domain"/>
    <property type="match status" value="1"/>
</dbReference>
<comment type="cofactor">
    <cofactor evidence="2">
        <name>Zn(2+)</name>
        <dbReference type="ChEBI" id="CHEBI:29105"/>
    </cofactor>
</comment>
<evidence type="ECO:0000256" key="8">
    <source>
        <dbReference type="ARBA" id="ARBA00022723"/>
    </source>
</evidence>
<keyword evidence="8" id="KW-0479">Metal-binding</keyword>
<evidence type="ECO:0000256" key="6">
    <source>
        <dbReference type="ARBA" id="ARBA00022438"/>
    </source>
</evidence>
<keyword evidence="12" id="KW-0732">Signal</keyword>
<evidence type="ECO:0000256" key="3">
    <source>
        <dbReference type="ARBA" id="ARBA00010136"/>
    </source>
</evidence>
<dbReference type="Gene3D" id="2.60.40.1730">
    <property type="entry name" value="tricorn interacting facor f3 domain"/>
    <property type="match status" value="1"/>
</dbReference>
<evidence type="ECO:0000313" key="16">
    <source>
        <dbReference type="Proteomes" id="UP001500936"/>
    </source>
</evidence>
<dbReference type="PANTHER" id="PTHR11533:SF174">
    <property type="entry name" value="PUROMYCIN-SENSITIVE AMINOPEPTIDASE-RELATED"/>
    <property type="match status" value="1"/>
</dbReference>
<dbReference type="SUPFAM" id="SSF63737">
    <property type="entry name" value="Leukotriene A4 hydrolase N-terminal domain"/>
    <property type="match status" value="1"/>
</dbReference>
<keyword evidence="11" id="KW-0482">Metalloprotease</keyword>
<evidence type="ECO:0000256" key="1">
    <source>
        <dbReference type="ARBA" id="ARBA00000098"/>
    </source>
</evidence>
<dbReference type="Pfam" id="PF01433">
    <property type="entry name" value="Peptidase_M1"/>
    <property type="match status" value="1"/>
</dbReference>
<protein>
    <recommendedName>
        <fullName evidence="5">Aminopeptidase N</fullName>
        <ecNumber evidence="4">3.4.11.2</ecNumber>
    </recommendedName>
</protein>
<comment type="similarity">
    <text evidence="3">Belongs to the peptidase M1 family.</text>
</comment>
<dbReference type="InterPro" id="IPR038438">
    <property type="entry name" value="PepN_Ig-like_sf"/>
</dbReference>
<evidence type="ECO:0000259" key="13">
    <source>
        <dbReference type="Pfam" id="PF01433"/>
    </source>
</evidence>
<reference evidence="16" key="1">
    <citation type="journal article" date="2019" name="Int. J. Syst. Evol. Microbiol.">
        <title>The Global Catalogue of Microorganisms (GCM) 10K type strain sequencing project: providing services to taxonomists for standard genome sequencing and annotation.</title>
        <authorList>
            <consortium name="The Broad Institute Genomics Platform"/>
            <consortium name="The Broad Institute Genome Sequencing Center for Infectious Disease"/>
            <person name="Wu L."/>
            <person name="Ma J."/>
        </authorList>
    </citation>
    <scope>NUCLEOTIDE SEQUENCE [LARGE SCALE GENOMIC DNA]</scope>
    <source>
        <strain evidence="16">JCM 17925</strain>
    </source>
</reference>
<evidence type="ECO:0000313" key="15">
    <source>
        <dbReference type="EMBL" id="GAA4396799.1"/>
    </source>
</evidence>
<dbReference type="InterPro" id="IPR045357">
    <property type="entry name" value="Aminopeptidase_N-like_N"/>
</dbReference>
<dbReference type="InterPro" id="IPR042097">
    <property type="entry name" value="Aminopeptidase_N-like_N_sf"/>
</dbReference>
<dbReference type="Proteomes" id="UP001500936">
    <property type="component" value="Unassembled WGS sequence"/>
</dbReference>
<evidence type="ECO:0000256" key="5">
    <source>
        <dbReference type="ARBA" id="ARBA00015611"/>
    </source>
</evidence>
<sequence length="563" mass="64168">MLAFPIFVYIHSCYCPMKHIRLFLLLLGLFAPATSWPQPAYTQPEVDVLHYQFSLTLSDSSNQIQGEVTIRFNRQPQRDSVWFDLVGRSADTSRYGMRVKAVRLGENQSVPFTHRSNRVFVSLPKTNSGQQEITISYEGVPAKGLIISRNKFGERTFFGDNWPNNARYWLAVVDHPSDKATCAFRVTAPAHYRVIANGKLVAQQDLPDNRRLTHWHESVPIPTKVMVIGAARFAVEPVGQVDGIPVESWLFPNDSSRGVVDYRPAKDILAYFVEYIGPFPYEKLANVQSKTSFGGMENASCIFYNEKMIAGRQNLPIERVVAHEIAHQWFGDSATEADWSQIWLSEGFATYCSLLYLEHAYGRDTLNRYLNEDKGQIFRFVAQRPGSTVVQTSTRDLTALLNPNSYQKGGWVLHMLRYELGDDAFRRGIRAYYQRFRDGNARTSDFQAIMEQVAGRSLNQFFRQWLYEPAYPVVTWTWQYNPAKKAVVITAQQKPAVQGATARKPFALPLVFSFLDAAGREVFRSGRLRFSRSTQQFTIPVRQKPATIVPDPDNGVLMKISRL</sequence>
<evidence type="ECO:0000256" key="12">
    <source>
        <dbReference type="SAM" id="SignalP"/>
    </source>
</evidence>
<evidence type="ECO:0000256" key="4">
    <source>
        <dbReference type="ARBA" id="ARBA00012564"/>
    </source>
</evidence>
<keyword evidence="16" id="KW-1185">Reference proteome</keyword>
<evidence type="ECO:0000256" key="9">
    <source>
        <dbReference type="ARBA" id="ARBA00022801"/>
    </source>
</evidence>
<evidence type="ECO:0000259" key="14">
    <source>
        <dbReference type="Pfam" id="PF17900"/>
    </source>
</evidence>
<organism evidence="15 16">
    <name type="scientific">Nibrella viscosa</name>
    <dbReference type="NCBI Taxonomy" id="1084524"/>
    <lineage>
        <taxon>Bacteria</taxon>
        <taxon>Pseudomonadati</taxon>
        <taxon>Bacteroidota</taxon>
        <taxon>Cytophagia</taxon>
        <taxon>Cytophagales</taxon>
        <taxon>Spirosomataceae</taxon>
        <taxon>Nibrella</taxon>
    </lineage>
</organism>
<dbReference type="InterPro" id="IPR027268">
    <property type="entry name" value="Peptidase_M4/M1_CTD_sf"/>
</dbReference>
<gene>
    <name evidence="15" type="ORF">GCM10023187_05340</name>
</gene>
<comment type="caution">
    <text evidence="15">The sequence shown here is derived from an EMBL/GenBank/DDBJ whole genome shotgun (WGS) entry which is preliminary data.</text>
</comment>
<feature type="signal peptide" evidence="12">
    <location>
        <begin position="1"/>
        <end position="33"/>
    </location>
</feature>
<dbReference type="PANTHER" id="PTHR11533">
    <property type="entry name" value="PROTEASE M1 ZINC METALLOPROTEASE"/>
    <property type="match status" value="1"/>
</dbReference>
<comment type="catalytic activity">
    <reaction evidence="1">
        <text>Release of an N-terminal amino acid, Xaa-|-Yaa- from a peptide, amide or arylamide. Xaa is preferably Ala, but may be most amino acids including Pro (slow action). When a terminal hydrophobic residue is followed by a prolyl residue, the two may be released as an intact Xaa-Pro dipeptide.</text>
        <dbReference type="EC" id="3.4.11.2"/>
    </reaction>
</comment>
<feature type="domain" description="Peptidase M1 membrane alanine aminopeptidase" evidence="13">
    <location>
        <begin position="269"/>
        <end position="465"/>
    </location>
</feature>
<feature type="chain" id="PRO_5045474933" description="Aminopeptidase N" evidence="12">
    <location>
        <begin position="34"/>
        <end position="563"/>
    </location>
</feature>
<dbReference type="EMBL" id="BAABHB010000001">
    <property type="protein sequence ID" value="GAA4396799.1"/>
    <property type="molecule type" value="Genomic_DNA"/>
</dbReference>
<evidence type="ECO:0000256" key="7">
    <source>
        <dbReference type="ARBA" id="ARBA00022670"/>
    </source>
</evidence>
<keyword evidence="9" id="KW-0378">Hydrolase</keyword>
<dbReference type="InterPro" id="IPR001930">
    <property type="entry name" value="Peptidase_M1"/>
</dbReference>
<dbReference type="CDD" id="cd09603">
    <property type="entry name" value="M1_APN_like"/>
    <property type="match status" value="1"/>
</dbReference>
<name>A0ABP8JVU7_9BACT</name>